<gene>
    <name evidence="3" type="ORF">EJ06DRAFT_406280</name>
</gene>
<feature type="chain" id="PRO_5026200019" evidence="2">
    <location>
        <begin position="32"/>
        <end position="146"/>
    </location>
</feature>
<feature type="signal peptide" evidence="2">
    <location>
        <begin position="1"/>
        <end position="31"/>
    </location>
</feature>
<evidence type="ECO:0000256" key="1">
    <source>
        <dbReference type="SAM" id="MobiDB-lite"/>
    </source>
</evidence>
<feature type="region of interest" description="Disordered" evidence="1">
    <location>
        <begin position="59"/>
        <end position="83"/>
    </location>
</feature>
<dbReference type="Proteomes" id="UP000799640">
    <property type="component" value="Unassembled WGS sequence"/>
</dbReference>
<dbReference type="EMBL" id="ML996694">
    <property type="protein sequence ID" value="KAF2400786.1"/>
    <property type="molecule type" value="Genomic_DNA"/>
</dbReference>
<keyword evidence="2" id="KW-0732">Signal</keyword>
<reference evidence="3" key="1">
    <citation type="journal article" date="2020" name="Stud. Mycol.">
        <title>101 Dothideomycetes genomes: a test case for predicting lifestyles and emergence of pathogens.</title>
        <authorList>
            <person name="Haridas S."/>
            <person name="Albert R."/>
            <person name="Binder M."/>
            <person name="Bloem J."/>
            <person name="Labutti K."/>
            <person name="Salamov A."/>
            <person name="Andreopoulos B."/>
            <person name="Baker S."/>
            <person name="Barry K."/>
            <person name="Bills G."/>
            <person name="Bluhm B."/>
            <person name="Cannon C."/>
            <person name="Castanera R."/>
            <person name="Culley D."/>
            <person name="Daum C."/>
            <person name="Ezra D."/>
            <person name="Gonzalez J."/>
            <person name="Henrissat B."/>
            <person name="Kuo A."/>
            <person name="Liang C."/>
            <person name="Lipzen A."/>
            <person name="Lutzoni F."/>
            <person name="Magnuson J."/>
            <person name="Mondo S."/>
            <person name="Nolan M."/>
            <person name="Ohm R."/>
            <person name="Pangilinan J."/>
            <person name="Park H.-J."/>
            <person name="Ramirez L."/>
            <person name="Alfaro M."/>
            <person name="Sun H."/>
            <person name="Tritt A."/>
            <person name="Yoshinaga Y."/>
            <person name="Zwiers L.-H."/>
            <person name="Turgeon B."/>
            <person name="Goodwin S."/>
            <person name="Spatafora J."/>
            <person name="Crous P."/>
            <person name="Grigoriev I."/>
        </authorList>
    </citation>
    <scope>NUCLEOTIDE SEQUENCE</scope>
    <source>
        <strain evidence="3">CBS 262.69</strain>
    </source>
</reference>
<sequence>MKLSLPSPQGRYPHSFLKALTLALLLTSATSSPIPLSEVDELRAEGLSERDILSHFHTSHPTPALERTTAPNRGVDTEGDVSPGVPQLSFNTMVFVDRLSGLLDGVVRAGPGAEGEGTATDAYEGMADEVERPRWVFKWFGASGRA</sequence>
<organism evidence="3 4">
    <name type="scientific">Trichodelitschia bisporula</name>
    <dbReference type="NCBI Taxonomy" id="703511"/>
    <lineage>
        <taxon>Eukaryota</taxon>
        <taxon>Fungi</taxon>
        <taxon>Dikarya</taxon>
        <taxon>Ascomycota</taxon>
        <taxon>Pezizomycotina</taxon>
        <taxon>Dothideomycetes</taxon>
        <taxon>Dothideomycetes incertae sedis</taxon>
        <taxon>Phaeotrichales</taxon>
        <taxon>Phaeotrichaceae</taxon>
        <taxon>Trichodelitschia</taxon>
    </lineage>
</organism>
<accession>A0A6G1HY41</accession>
<protein>
    <submittedName>
        <fullName evidence="3">Uncharacterized protein</fullName>
    </submittedName>
</protein>
<proteinExistence type="predicted"/>
<dbReference type="AlphaFoldDB" id="A0A6G1HY41"/>
<evidence type="ECO:0000256" key="2">
    <source>
        <dbReference type="SAM" id="SignalP"/>
    </source>
</evidence>
<keyword evidence="4" id="KW-1185">Reference proteome</keyword>
<evidence type="ECO:0000313" key="4">
    <source>
        <dbReference type="Proteomes" id="UP000799640"/>
    </source>
</evidence>
<evidence type="ECO:0000313" key="3">
    <source>
        <dbReference type="EMBL" id="KAF2400786.1"/>
    </source>
</evidence>
<name>A0A6G1HY41_9PEZI</name>